<sequence length="516" mass="58139">MEQIREKAKERNSQGTGKENVLDKQSICEFYNGVILQEGEETNQGLSWFACNSQTPGGYCPKGFRVCLLDHSSNSRPVALNLGKILTAVPEELLLHTTRRLHSNSSFEKCKDDLKRNYTIYVTLDESLAKSSLRRLGDDRCAIELRIPDPRSDQHSCMKRLDGGRFVLDFRKLSDDFVVEESDGTTWVFNLCRSATRCDDPKVSSCSYASVAGNPTKIVWGEVKTRQIAYEDGAVKFTFQRGSKRSGGLITEVDIRCNWSADLKTPADQANHLPRPIYLSRVSSQRKSKFVIESSLGCVKLPMNCKFVGDDYNDEYDLSDLYRPNGDVWNVENDRNTSIRMNICGPMKNYTVEECKKTHSQICGEILFGEQRPRREQQQLSYGSILVDKRTDGGDILTARLVHGSICPKYSNTTLTTICPKYSNTTLTTNLKWKCSQKEKGPKLLNIYDCSIDILWETPKACPIPRVITAESSLNIYDHLGNRNLTGLCVGDRTNSITSSSSSPSSYLTYNFCTDH</sequence>
<keyword evidence="9" id="KW-0675">Receptor</keyword>
<protein>
    <submittedName>
        <fullName evidence="9">Cation-independent mannose-6-phosphate receptor repeat</fullName>
    </submittedName>
</protein>
<keyword evidence="3" id="KW-0812">Transmembrane</keyword>
<dbReference type="PANTHER" id="PTHR15071:SF17">
    <property type="entry name" value="CATION-INDEPENDENT MANNOSE-6-PHOSPHATE RECEPTOR"/>
    <property type="match status" value="1"/>
</dbReference>
<evidence type="ECO:0000256" key="6">
    <source>
        <dbReference type="ARBA" id="ARBA00023136"/>
    </source>
</evidence>
<keyword evidence="7" id="KW-1015">Disulfide bond</keyword>
<keyword evidence="4" id="KW-0732">Signal</keyword>
<dbReference type="Pfam" id="PF00878">
    <property type="entry name" value="CIMR"/>
    <property type="match status" value="1"/>
</dbReference>
<keyword evidence="5" id="KW-1133">Transmembrane helix</keyword>
<dbReference type="PANTHER" id="PTHR15071">
    <property type="entry name" value="MANNOSE-6-PHOSPHATE RECEPTOR FAMILY MEMBER"/>
    <property type="match status" value="1"/>
</dbReference>
<reference evidence="9 10" key="1">
    <citation type="journal article" date="2024" name="BMC Genomics">
        <title>De novo assembly and annotation of Popillia japonica's genome with initial clues to its potential as an invasive pest.</title>
        <authorList>
            <person name="Cucini C."/>
            <person name="Boschi S."/>
            <person name="Funari R."/>
            <person name="Cardaioli E."/>
            <person name="Iannotti N."/>
            <person name="Marturano G."/>
            <person name="Paoli F."/>
            <person name="Bruttini M."/>
            <person name="Carapelli A."/>
            <person name="Frati F."/>
            <person name="Nardi F."/>
        </authorList>
    </citation>
    <scope>NUCLEOTIDE SEQUENCE [LARGE SCALE GENOMIC DNA]</scope>
    <source>
        <strain evidence="9">DMR45628</strain>
    </source>
</reference>
<gene>
    <name evidence="9" type="ORF">QE152_g601</name>
</gene>
<dbReference type="Proteomes" id="UP001458880">
    <property type="component" value="Unassembled WGS sequence"/>
</dbReference>
<dbReference type="SUPFAM" id="SSF50911">
    <property type="entry name" value="Mannose 6-phosphate receptor domain"/>
    <property type="match status" value="2"/>
</dbReference>
<evidence type="ECO:0000259" key="8">
    <source>
        <dbReference type="PROSITE" id="PS51914"/>
    </source>
</evidence>
<evidence type="ECO:0000256" key="2">
    <source>
        <dbReference type="ARBA" id="ARBA00022448"/>
    </source>
</evidence>
<keyword evidence="10" id="KW-1185">Reference proteome</keyword>
<dbReference type="PROSITE" id="PS51914">
    <property type="entry name" value="MRH"/>
    <property type="match status" value="1"/>
</dbReference>
<dbReference type="GO" id="GO:0005802">
    <property type="term" value="C:trans-Golgi network"/>
    <property type="evidence" value="ECO:0007669"/>
    <property type="project" value="TreeGrafter"/>
</dbReference>
<dbReference type="GO" id="GO:0005886">
    <property type="term" value="C:plasma membrane"/>
    <property type="evidence" value="ECO:0007669"/>
    <property type="project" value="TreeGrafter"/>
</dbReference>
<evidence type="ECO:0000256" key="4">
    <source>
        <dbReference type="ARBA" id="ARBA00022729"/>
    </source>
</evidence>
<dbReference type="InterPro" id="IPR009011">
    <property type="entry name" value="Man6P_isomerase_rcpt-bd_dom_sf"/>
</dbReference>
<dbReference type="GO" id="GO:0005520">
    <property type="term" value="F:insulin-like growth factor binding"/>
    <property type="evidence" value="ECO:0007669"/>
    <property type="project" value="TreeGrafter"/>
</dbReference>
<accession>A0AAW1NH01</accession>
<proteinExistence type="predicted"/>
<keyword evidence="2" id="KW-0813">Transport</keyword>
<evidence type="ECO:0000256" key="7">
    <source>
        <dbReference type="ARBA" id="ARBA00023157"/>
    </source>
</evidence>
<evidence type="ECO:0000256" key="1">
    <source>
        <dbReference type="ARBA" id="ARBA00004308"/>
    </source>
</evidence>
<comment type="subcellular location">
    <subcellularLocation>
        <location evidence="1">Endomembrane system</location>
    </subcellularLocation>
</comment>
<dbReference type="InterPro" id="IPR000479">
    <property type="entry name" value="CIMR_rpt"/>
</dbReference>
<dbReference type="Gene3D" id="2.70.130.10">
    <property type="entry name" value="Mannose-6-phosphate receptor binding domain"/>
    <property type="match status" value="2"/>
</dbReference>
<name>A0AAW1NH01_POPJA</name>
<dbReference type="AlphaFoldDB" id="A0AAW1NH01"/>
<evidence type="ECO:0000256" key="5">
    <source>
        <dbReference type="ARBA" id="ARBA00022989"/>
    </source>
</evidence>
<dbReference type="InterPro" id="IPR044865">
    <property type="entry name" value="MRH_dom"/>
</dbReference>
<evidence type="ECO:0000256" key="3">
    <source>
        <dbReference type="ARBA" id="ARBA00022692"/>
    </source>
</evidence>
<dbReference type="GO" id="GO:0005537">
    <property type="term" value="F:D-mannose binding"/>
    <property type="evidence" value="ECO:0007669"/>
    <property type="project" value="InterPro"/>
</dbReference>
<evidence type="ECO:0000313" key="9">
    <source>
        <dbReference type="EMBL" id="KAK9758460.1"/>
    </source>
</evidence>
<feature type="domain" description="MRH" evidence="8">
    <location>
        <begin position="303"/>
        <end position="464"/>
    </location>
</feature>
<dbReference type="EMBL" id="JASPKY010000003">
    <property type="protein sequence ID" value="KAK9758460.1"/>
    <property type="molecule type" value="Genomic_DNA"/>
</dbReference>
<dbReference type="SMART" id="SM01404">
    <property type="entry name" value="CIMR"/>
    <property type="match status" value="1"/>
</dbReference>
<evidence type="ECO:0000313" key="10">
    <source>
        <dbReference type="Proteomes" id="UP001458880"/>
    </source>
</evidence>
<dbReference type="GO" id="GO:0005770">
    <property type="term" value="C:late endosome"/>
    <property type="evidence" value="ECO:0007669"/>
    <property type="project" value="TreeGrafter"/>
</dbReference>
<dbReference type="GO" id="GO:0007041">
    <property type="term" value="P:lysosomal transport"/>
    <property type="evidence" value="ECO:0007669"/>
    <property type="project" value="InterPro"/>
</dbReference>
<comment type="caution">
    <text evidence="9">The sequence shown here is derived from an EMBL/GenBank/DDBJ whole genome shotgun (WGS) entry which is preliminary data.</text>
</comment>
<organism evidence="9 10">
    <name type="scientific">Popillia japonica</name>
    <name type="common">Japanese beetle</name>
    <dbReference type="NCBI Taxonomy" id="7064"/>
    <lineage>
        <taxon>Eukaryota</taxon>
        <taxon>Metazoa</taxon>
        <taxon>Ecdysozoa</taxon>
        <taxon>Arthropoda</taxon>
        <taxon>Hexapoda</taxon>
        <taxon>Insecta</taxon>
        <taxon>Pterygota</taxon>
        <taxon>Neoptera</taxon>
        <taxon>Endopterygota</taxon>
        <taxon>Coleoptera</taxon>
        <taxon>Polyphaga</taxon>
        <taxon>Scarabaeiformia</taxon>
        <taxon>Scarabaeidae</taxon>
        <taxon>Rutelinae</taxon>
        <taxon>Popillia</taxon>
    </lineage>
</organism>
<dbReference type="GO" id="GO:0038023">
    <property type="term" value="F:signaling receptor activity"/>
    <property type="evidence" value="ECO:0007669"/>
    <property type="project" value="InterPro"/>
</dbReference>
<keyword evidence="6" id="KW-0472">Membrane</keyword>